<organism evidence="1">
    <name type="scientific">viral metagenome</name>
    <dbReference type="NCBI Taxonomy" id="1070528"/>
    <lineage>
        <taxon>unclassified sequences</taxon>
        <taxon>metagenomes</taxon>
        <taxon>organismal metagenomes</taxon>
    </lineage>
</organism>
<dbReference type="EMBL" id="MN739879">
    <property type="protein sequence ID" value="QHT75532.1"/>
    <property type="molecule type" value="Genomic_DNA"/>
</dbReference>
<name>A0A6C0H4P7_9ZZZZ</name>
<evidence type="ECO:0000313" key="1">
    <source>
        <dbReference type="EMBL" id="QHT75532.1"/>
    </source>
</evidence>
<accession>A0A6C0H4P7</accession>
<sequence length="77" mass="9618">MNQEEEDIKDKAELDATKSLEFIIENEGDNYYKIVLSNNYYKYYNNTISNNYYEFYYNELFEEYFASNYFNELFWIE</sequence>
<protein>
    <submittedName>
        <fullName evidence="1">Uncharacterized protein</fullName>
    </submittedName>
</protein>
<proteinExistence type="predicted"/>
<dbReference type="AlphaFoldDB" id="A0A6C0H4P7"/>
<reference evidence="1" key="1">
    <citation type="journal article" date="2020" name="Nature">
        <title>Giant virus diversity and host interactions through global metagenomics.</title>
        <authorList>
            <person name="Schulz F."/>
            <person name="Roux S."/>
            <person name="Paez-Espino D."/>
            <person name="Jungbluth S."/>
            <person name="Walsh D.A."/>
            <person name="Denef V.J."/>
            <person name="McMahon K.D."/>
            <person name="Konstantinidis K.T."/>
            <person name="Eloe-Fadrosh E.A."/>
            <person name="Kyrpides N.C."/>
            <person name="Woyke T."/>
        </authorList>
    </citation>
    <scope>NUCLEOTIDE SEQUENCE</scope>
    <source>
        <strain evidence="1">GVMAG-M-3300023179-71</strain>
    </source>
</reference>